<dbReference type="RefSeq" id="WP_262511737.1">
    <property type="nucleotide sequence ID" value="NZ_QASA01000001.1"/>
</dbReference>
<proteinExistence type="predicted"/>
<reference evidence="1 2" key="1">
    <citation type="submission" date="2018-04" db="EMBL/GenBank/DDBJ databases">
        <title>Adhaeribacter sp. HMF7616 genome sequencing and assembly.</title>
        <authorList>
            <person name="Kang H."/>
            <person name="Kang J."/>
            <person name="Cha I."/>
            <person name="Kim H."/>
            <person name="Joh K."/>
        </authorList>
    </citation>
    <scope>NUCLEOTIDE SEQUENCE [LARGE SCALE GENOMIC DNA]</scope>
    <source>
        <strain evidence="1 2">HMF7616</strain>
    </source>
</reference>
<protein>
    <submittedName>
        <fullName evidence="1">Uncharacterized protein</fullName>
    </submittedName>
</protein>
<dbReference type="AlphaFoldDB" id="A0A369QRC0"/>
<dbReference type="Proteomes" id="UP000253919">
    <property type="component" value="Unassembled WGS sequence"/>
</dbReference>
<organism evidence="1 2">
    <name type="scientific">Adhaeribacter pallidiroseus</name>
    <dbReference type="NCBI Taxonomy" id="2072847"/>
    <lineage>
        <taxon>Bacteria</taxon>
        <taxon>Pseudomonadati</taxon>
        <taxon>Bacteroidota</taxon>
        <taxon>Cytophagia</taxon>
        <taxon>Cytophagales</taxon>
        <taxon>Hymenobacteraceae</taxon>
        <taxon>Adhaeribacter</taxon>
    </lineage>
</organism>
<keyword evidence="2" id="KW-1185">Reference proteome</keyword>
<evidence type="ECO:0000313" key="2">
    <source>
        <dbReference type="Proteomes" id="UP000253919"/>
    </source>
</evidence>
<comment type="caution">
    <text evidence="1">The sequence shown here is derived from an EMBL/GenBank/DDBJ whole genome shotgun (WGS) entry which is preliminary data.</text>
</comment>
<sequence length="43" mass="4941">MNNRVVKRQSLHVAEAVCCIVGEQIFKFLKYLSIHGVIQEEPI</sequence>
<gene>
    <name evidence="1" type="ORF">AHMF7616_04846</name>
</gene>
<evidence type="ECO:0000313" key="1">
    <source>
        <dbReference type="EMBL" id="RDC66215.1"/>
    </source>
</evidence>
<name>A0A369QRC0_9BACT</name>
<accession>A0A369QRC0</accession>
<dbReference type="EMBL" id="QASA01000001">
    <property type="protein sequence ID" value="RDC66215.1"/>
    <property type="molecule type" value="Genomic_DNA"/>
</dbReference>